<comment type="caution">
    <text evidence="2">The sequence shown here is derived from an EMBL/GenBank/DDBJ whole genome shotgun (WGS) entry which is preliminary data.</text>
</comment>
<dbReference type="Proteomes" id="UP000033647">
    <property type="component" value="Unassembled WGS sequence"/>
</dbReference>
<evidence type="ECO:0000259" key="1">
    <source>
        <dbReference type="Pfam" id="PF01266"/>
    </source>
</evidence>
<dbReference type="PANTHER" id="PTHR13847">
    <property type="entry name" value="SARCOSINE DEHYDROGENASE-RELATED"/>
    <property type="match status" value="1"/>
</dbReference>
<dbReference type="OrthoDB" id="429143at2759"/>
<dbReference type="GO" id="GO:0005737">
    <property type="term" value="C:cytoplasm"/>
    <property type="evidence" value="ECO:0007669"/>
    <property type="project" value="TreeGrafter"/>
</dbReference>
<accession>A0A0F4G647</accession>
<dbReference type="InterPro" id="IPR006076">
    <property type="entry name" value="FAD-dep_OxRdtase"/>
</dbReference>
<sequence>MLKSLPPSIPSTTLFNLIKSAQKDPKLPSPNPTSAFWQEPPSSISTIQSPALPTQTDYAVIGSGITACSVAHNLLSSLPASSTSTVTIFEARTLCSGATGRNGGHLLSPIPEEFRNVEKFHGKDEAIKIARFCDRTLESMFELPGLGGEELAREAEVRRVRAVTGFWDEEKLEEARRGVERYLELVVGEKKEGREGFKVLSGQEAERVSLVDWLFVGRGLFAND</sequence>
<organism evidence="2 3">
    <name type="scientific">Zymoseptoria brevis</name>
    <dbReference type="NCBI Taxonomy" id="1047168"/>
    <lineage>
        <taxon>Eukaryota</taxon>
        <taxon>Fungi</taxon>
        <taxon>Dikarya</taxon>
        <taxon>Ascomycota</taxon>
        <taxon>Pezizomycotina</taxon>
        <taxon>Dothideomycetes</taxon>
        <taxon>Dothideomycetidae</taxon>
        <taxon>Mycosphaerellales</taxon>
        <taxon>Mycosphaerellaceae</taxon>
        <taxon>Zymoseptoria</taxon>
    </lineage>
</organism>
<dbReference type="Gene3D" id="3.30.9.10">
    <property type="entry name" value="D-Amino Acid Oxidase, subunit A, domain 2"/>
    <property type="match status" value="1"/>
</dbReference>
<feature type="domain" description="FAD dependent oxidoreductase" evidence="1">
    <location>
        <begin position="57"/>
        <end position="208"/>
    </location>
</feature>
<reference evidence="2 3" key="1">
    <citation type="submission" date="2015-03" db="EMBL/GenBank/DDBJ databases">
        <title>RNA-seq based gene annotation and comparative genomics of four Zymoseptoria species reveal species-specific pathogenicity related genes and transposable element activity.</title>
        <authorList>
            <person name="Grandaubert J."/>
            <person name="Bhattacharyya A."/>
            <person name="Stukenbrock E.H."/>
        </authorList>
    </citation>
    <scope>NUCLEOTIDE SEQUENCE [LARGE SCALE GENOMIC DNA]</scope>
    <source>
        <strain evidence="2 3">Zb18110</strain>
    </source>
</reference>
<gene>
    <name evidence="2" type="ORF">TI39_contig5823g00001</name>
</gene>
<proteinExistence type="predicted"/>
<name>A0A0F4G647_9PEZI</name>
<dbReference type="InterPro" id="IPR036188">
    <property type="entry name" value="FAD/NAD-bd_sf"/>
</dbReference>
<dbReference type="PANTHER" id="PTHR13847:SF213">
    <property type="entry name" value="DEPENDENT OXIDOREDUCTASE, PUTATIVE-RELATED"/>
    <property type="match status" value="1"/>
</dbReference>
<keyword evidence="3" id="KW-1185">Reference proteome</keyword>
<evidence type="ECO:0000313" key="3">
    <source>
        <dbReference type="Proteomes" id="UP000033647"/>
    </source>
</evidence>
<dbReference type="STRING" id="1047168.A0A0F4G647"/>
<dbReference type="Gene3D" id="3.50.50.60">
    <property type="entry name" value="FAD/NAD(P)-binding domain"/>
    <property type="match status" value="1"/>
</dbReference>
<protein>
    <recommendedName>
        <fullName evidence="1">FAD dependent oxidoreductase domain-containing protein</fullName>
    </recommendedName>
</protein>
<dbReference type="EMBL" id="LAFY01005778">
    <property type="protein sequence ID" value="KJX92818.1"/>
    <property type="molecule type" value="Genomic_DNA"/>
</dbReference>
<dbReference type="AlphaFoldDB" id="A0A0F4G647"/>
<dbReference type="Pfam" id="PF01266">
    <property type="entry name" value="DAO"/>
    <property type="match status" value="1"/>
</dbReference>
<dbReference type="SUPFAM" id="SSF51905">
    <property type="entry name" value="FAD/NAD(P)-binding domain"/>
    <property type="match status" value="1"/>
</dbReference>
<evidence type="ECO:0000313" key="2">
    <source>
        <dbReference type="EMBL" id="KJX92818.1"/>
    </source>
</evidence>